<dbReference type="EMBL" id="QURH01000275">
    <property type="protein sequence ID" value="RFU40590.1"/>
    <property type="molecule type" value="Genomic_DNA"/>
</dbReference>
<keyword evidence="4" id="KW-1185">Reference proteome</keyword>
<sequence>MAAGGDGAAGRTGNGAAGRTGSGPPSADDSLTFVGNATTVIRYGGFTLLTDPNFLRRGQYAHLGYGLRSRRLKNPAMEVHELPRLDGVVLSHLHDDHWDRVAERGLDRDLPVLTTPAAADTLRGRGFGRADGIATWESRELVRGDRKVTLTAVPGRHGPGPVARLLPPVMGTLLEFGPLGGPPDLRLLISGDTLMDDRLAEIAHRWPDIDLGVVHLGGTRLLGLVTVTMDGRQGADWMETVGCRAVVPVHCDDYTVMKSPLSEFQAEAARRGMASRLRVVDRGRSLPLRPVMAER</sequence>
<reference evidence="3 4" key="1">
    <citation type="submission" date="2018-08" db="EMBL/GenBank/DDBJ databases">
        <title>Actinomadura jelena sp. nov., a novel Actinomycete isolated from soil in Chad.</title>
        <authorList>
            <person name="Shi L."/>
        </authorList>
    </citation>
    <scope>NUCLEOTIDE SEQUENCE [LARGE SCALE GENOMIC DNA]</scope>
    <source>
        <strain evidence="3 4">NEAU-G17</strain>
    </source>
</reference>
<comment type="caution">
    <text evidence="3">The sequence shown here is derived from an EMBL/GenBank/DDBJ whole genome shotgun (WGS) entry which is preliminary data.</text>
</comment>
<evidence type="ECO:0000256" key="1">
    <source>
        <dbReference type="SAM" id="MobiDB-lite"/>
    </source>
</evidence>
<proteinExistence type="predicted"/>
<dbReference type="PANTHER" id="PTHR43546:SF7">
    <property type="entry name" value="METALLO-BETA-LACTAMASE DOMAIN-CONTAINING PROTEIN"/>
    <property type="match status" value="1"/>
</dbReference>
<feature type="compositionally biased region" description="Gly residues" evidence="1">
    <location>
        <begin position="1"/>
        <end position="21"/>
    </location>
</feature>
<dbReference type="InterPro" id="IPR001279">
    <property type="entry name" value="Metallo-B-lactamas"/>
</dbReference>
<dbReference type="GO" id="GO:0016787">
    <property type="term" value="F:hydrolase activity"/>
    <property type="evidence" value="ECO:0007669"/>
    <property type="project" value="UniProtKB-KW"/>
</dbReference>
<dbReference type="InterPro" id="IPR050114">
    <property type="entry name" value="UPF0173_UPF0282_UlaG_hydrolase"/>
</dbReference>
<keyword evidence="3" id="KW-0378">Hydrolase</keyword>
<evidence type="ECO:0000313" key="4">
    <source>
        <dbReference type="Proteomes" id="UP000261811"/>
    </source>
</evidence>
<dbReference type="SUPFAM" id="SSF56281">
    <property type="entry name" value="Metallo-hydrolase/oxidoreductase"/>
    <property type="match status" value="1"/>
</dbReference>
<feature type="region of interest" description="Disordered" evidence="1">
    <location>
        <begin position="1"/>
        <end position="30"/>
    </location>
</feature>
<feature type="domain" description="Metallo-beta-lactamase" evidence="2">
    <location>
        <begin position="68"/>
        <end position="250"/>
    </location>
</feature>
<dbReference type="Gene3D" id="3.60.15.10">
    <property type="entry name" value="Ribonuclease Z/Hydroxyacylglutathione hydrolase-like"/>
    <property type="match status" value="1"/>
</dbReference>
<dbReference type="PANTHER" id="PTHR43546">
    <property type="entry name" value="UPF0173 METAL-DEPENDENT HYDROLASE MJ1163-RELATED"/>
    <property type="match status" value="1"/>
</dbReference>
<dbReference type="AlphaFoldDB" id="A0A372JKX7"/>
<organism evidence="3 4">
    <name type="scientific">Actinomadura logoneensis</name>
    <dbReference type="NCBI Taxonomy" id="2293572"/>
    <lineage>
        <taxon>Bacteria</taxon>
        <taxon>Bacillati</taxon>
        <taxon>Actinomycetota</taxon>
        <taxon>Actinomycetes</taxon>
        <taxon>Streptosporangiales</taxon>
        <taxon>Thermomonosporaceae</taxon>
        <taxon>Actinomadura</taxon>
    </lineage>
</organism>
<name>A0A372JKX7_9ACTN</name>
<gene>
    <name evidence="3" type="ORF">DZF91_16335</name>
</gene>
<dbReference type="Proteomes" id="UP000261811">
    <property type="component" value="Unassembled WGS sequence"/>
</dbReference>
<accession>A0A372JKX7</accession>
<evidence type="ECO:0000313" key="3">
    <source>
        <dbReference type="EMBL" id="RFU40590.1"/>
    </source>
</evidence>
<protein>
    <submittedName>
        <fullName evidence="3">MBL fold metallo-hydrolase</fullName>
    </submittedName>
</protein>
<evidence type="ECO:0000259" key="2">
    <source>
        <dbReference type="Pfam" id="PF12706"/>
    </source>
</evidence>
<dbReference type="Pfam" id="PF12706">
    <property type="entry name" value="Lactamase_B_2"/>
    <property type="match status" value="1"/>
</dbReference>
<dbReference type="InterPro" id="IPR036866">
    <property type="entry name" value="RibonucZ/Hydroxyglut_hydro"/>
</dbReference>
<dbReference type="OrthoDB" id="3204284at2"/>